<feature type="compositionally biased region" description="Polar residues" evidence="1">
    <location>
        <begin position="126"/>
        <end position="147"/>
    </location>
</feature>
<dbReference type="PANTHER" id="PTHR30273:SF2">
    <property type="entry name" value="PROTEIN FECR"/>
    <property type="match status" value="1"/>
</dbReference>
<protein>
    <submittedName>
        <fullName evidence="5">FecR domain-containing protein</fullName>
    </submittedName>
</protein>
<dbReference type="EMBL" id="JAERMS010000029">
    <property type="protein sequence ID" value="MBO1363877.1"/>
    <property type="molecule type" value="Genomic_DNA"/>
</dbReference>
<evidence type="ECO:0000313" key="5">
    <source>
        <dbReference type="EMBL" id="MBO1363877.1"/>
    </source>
</evidence>
<evidence type="ECO:0000259" key="3">
    <source>
        <dbReference type="Pfam" id="PF04773"/>
    </source>
</evidence>
<sequence length="353" mass="40472">MNNDNQKIELLARIFFRRRHCRKPDVETEWRKFKAREGQSAPDSSSHWKLIVAAVVGAAAMWCGMVVYHYFQSRWQTDRNMPLVVLRHRNEVPQVTYQSGHQTRTLTGVDSLSFLAVSQRTDHSKQQSGAASPTASQSSRSPLQRVQTPRGMSFKVILEDGTEIWLNAESKIEFPEKFTERIRQVKLDGEAYFKVARNVKVPFVVVGNQMNVRVLGTEFNFRQYANEQPHVALVKGAVEILNNHTGKAEATLTPDQEAWCDRQGVIHVGQADTYAVRQWVEGMFYFDDTPLVNILKELGRWYNLGVIFKNARHQNLRLHFSALRSGDVHRSIEDLNLLCKFKIVVQGSDIVVY</sequence>
<proteinExistence type="predicted"/>
<dbReference type="InterPro" id="IPR006860">
    <property type="entry name" value="FecR"/>
</dbReference>
<dbReference type="Proteomes" id="UP000664265">
    <property type="component" value="Unassembled WGS sequence"/>
</dbReference>
<comment type="caution">
    <text evidence="5">The sequence shown here is derived from an EMBL/GenBank/DDBJ whole genome shotgun (WGS) entry which is preliminary data.</text>
</comment>
<dbReference type="PIRSF" id="PIRSF018266">
    <property type="entry name" value="FecR"/>
    <property type="match status" value="1"/>
</dbReference>
<organism evidence="5 6">
    <name type="scientific">Prevotella illustrans</name>
    <dbReference type="NCBI Taxonomy" id="2800387"/>
    <lineage>
        <taxon>Bacteria</taxon>
        <taxon>Pseudomonadati</taxon>
        <taxon>Bacteroidota</taxon>
        <taxon>Bacteroidia</taxon>
        <taxon>Bacteroidales</taxon>
        <taxon>Prevotellaceae</taxon>
        <taxon>Prevotella</taxon>
    </lineage>
</organism>
<evidence type="ECO:0000256" key="2">
    <source>
        <dbReference type="SAM" id="Phobius"/>
    </source>
</evidence>
<keyword evidence="2" id="KW-0812">Transmembrane</keyword>
<feature type="transmembrane region" description="Helical" evidence="2">
    <location>
        <begin position="50"/>
        <end position="71"/>
    </location>
</feature>
<dbReference type="Pfam" id="PF04773">
    <property type="entry name" value="FecR"/>
    <property type="match status" value="1"/>
</dbReference>
<feature type="domain" description="Protein FecR C-terminal" evidence="4">
    <location>
        <begin position="284"/>
        <end position="351"/>
    </location>
</feature>
<reference evidence="5 6" key="1">
    <citation type="submission" date="2021-01" db="EMBL/GenBank/DDBJ databases">
        <title>Prevotella A2931 sp. nov.</title>
        <authorList>
            <person name="Buhl M."/>
            <person name="Oberhettinger P."/>
        </authorList>
    </citation>
    <scope>NUCLEOTIDE SEQUENCE [LARGE SCALE GENOMIC DNA]</scope>
    <source>
        <strain evidence="5 6">A2931</strain>
    </source>
</reference>
<dbReference type="RefSeq" id="WP_107581374.1">
    <property type="nucleotide sequence ID" value="NZ_JAERMS010000029.1"/>
</dbReference>
<gene>
    <name evidence="5" type="ORF">JHU38_08865</name>
</gene>
<evidence type="ECO:0000259" key="4">
    <source>
        <dbReference type="Pfam" id="PF16344"/>
    </source>
</evidence>
<dbReference type="Gene3D" id="2.60.120.1440">
    <property type="match status" value="1"/>
</dbReference>
<accession>A0ABS3M6S3</accession>
<dbReference type="Gene3D" id="3.55.50.30">
    <property type="match status" value="1"/>
</dbReference>
<dbReference type="Pfam" id="PF16344">
    <property type="entry name" value="FecR_C"/>
    <property type="match status" value="1"/>
</dbReference>
<dbReference type="InterPro" id="IPR032508">
    <property type="entry name" value="FecR_C"/>
</dbReference>
<dbReference type="PANTHER" id="PTHR30273">
    <property type="entry name" value="PERIPLASMIC SIGNAL SENSOR AND SIGMA FACTOR ACTIVATOR FECR-RELATED"/>
    <property type="match status" value="1"/>
</dbReference>
<keyword evidence="2" id="KW-1133">Transmembrane helix</keyword>
<name>A0ABS3M6S3_9BACT</name>
<feature type="domain" description="FecR protein" evidence="3">
    <location>
        <begin position="145"/>
        <end position="239"/>
    </location>
</feature>
<feature type="region of interest" description="Disordered" evidence="1">
    <location>
        <begin position="122"/>
        <end position="148"/>
    </location>
</feature>
<evidence type="ECO:0000256" key="1">
    <source>
        <dbReference type="SAM" id="MobiDB-lite"/>
    </source>
</evidence>
<dbReference type="InterPro" id="IPR012373">
    <property type="entry name" value="Ferrdict_sens_TM"/>
</dbReference>
<keyword evidence="2" id="KW-0472">Membrane</keyword>
<keyword evidence="6" id="KW-1185">Reference proteome</keyword>
<evidence type="ECO:0000313" key="6">
    <source>
        <dbReference type="Proteomes" id="UP000664265"/>
    </source>
</evidence>